<feature type="compositionally biased region" description="Polar residues" evidence="2">
    <location>
        <begin position="360"/>
        <end position="377"/>
    </location>
</feature>
<dbReference type="PANTHER" id="PTHR11034">
    <property type="entry name" value="N-MYC DOWNSTREAM REGULATED"/>
    <property type="match status" value="1"/>
</dbReference>
<dbReference type="AlphaFoldDB" id="A0AAV2TSB9"/>
<dbReference type="InterPro" id="IPR004142">
    <property type="entry name" value="NDRG"/>
</dbReference>
<dbReference type="Pfam" id="PF03096">
    <property type="entry name" value="Ndr"/>
    <property type="match status" value="2"/>
</dbReference>
<evidence type="ECO:0000313" key="3">
    <source>
        <dbReference type="EMBL" id="CAL5140093.1"/>
    </source>
</evidence>
<dbReference type="Proteomes" id="UP001497525">
    <property type="component" value="Unassembled WGS sequence"/>
</dbReference>
<comment type="caution">
    <text evidence="3">The sequence shown here is derived from an EMBL/GenBank/DDBJ whole genome shotgun (WGS) entry which is preliminary data.</text>
</comment>
<gene>
    <name evidence="3" type="ORF">CDAUBV1_LOCUS15281</name>
</gene>
<sequence length="451" mass="49777">MSCNIETVVIHTEKCGDFTVYIQGNKPKNAPVIITVPDLGCDHTYYSRFLDMYLRGRFCWCHIELPGQSYGSDDWIPPDTDGEYKGDRASSGDLGGMKIAKDAYPTMQELAVGVRSVLKNLEISQAFLFGEGAGANLLSRVAILCDSLVLGVVLIHGRCTQSGPLKLLREKMRNWRSAQLDQQTEKFLLDHRFGTQTLNQKMSGTLKAEFQQYRSYLAEKVNIRNLNYLTYSYAHRTSLSDMINDFKCPILLVSGTASGHRSGVRTMFELLNKSRKDDPISRSKVELVEIDGATLPLVEAPEKVAETTLYFLQGLGLVTSVRTASMSSSGGHPSPRDSFSGTPEQRTCATSLVNLDAKPSESTSPPITNLESDSLPETSPPQASPEMDSVRPLEQPSSGVVRNPRYLNRQLSMAELDLPRGPDALSTSKTIQHSGPHSPQRLGHTHSFAYQ</sequence>
<protein>
    <submittedName>
        <fullName evidence="3">Uncharacterized protein</fullName>
    </submittedName>
</protein>
<name>A0AAV2TSB9_CALDB</name>
<dbReference type="EMBL" id="CAXLJL010000700">
    <property type="protein sequence ID" value="CAL5140093.1"/>
    <property type="molecule type" value="Genomic_DNA"/>
</dbReference>
<organism evidence="3 4">
    <name type="scientific">Calicophoron daubneyi</name>
    <name type="common">Rumen fluke</name>
    <name type="synonym">Paramphistomum daubneyi</name>
    <dbReference type="NCBI Taxonomy" id="300641"/>
    <lineage>
        <taxon>Eukaryota</taxon>
        <taxon>Metazoa</taxon>
        <taxon>Spiralia</taxon>
        <taxon>Lophotrochozoa</taxon>
        <taxon>Platyhelminthes</taxon>
        <taxon>Trematoda</taxon>
        <taxon>Digenea</taxon>
        <taxon>Plagiorchiida</taxon>
        <taxon>Pronocephalata</taxon>
        <taxon>Paramphistomoidea</taxon>
        <taxon>Paramphistomidae</taxon>
        <taxon>Calicophoron</taxon>
    </lineage>
</organism>
<evidence type="ECO:0000256" key="1">
    <source>
        <dbReference type="ARBA" id="ARBA00005598"/>
    </source>
</evidence>
<dbReference type="Gene3D" id="3.40.50.1820">
    <property type="entry name" value="alpha/beta hydrolase"/>
    <property type="match status" value="1"/>
</dbReference>
<dbReference type="SUPFAM" id="SSF53474">
    <property type="entry name" value="alpha/beta-Hydrolases"/>
    <property type="match status" value="1"/>
</dbReference>
<feature type="compositionally biased region" description="Polar residues" evidence="2">
    <location>
        <begin position="425"/>
        <end position="437"/>
    </location>
</feature>
<comment type="similarity">
    <text evidence="1">Belongs to the NDRG family.</text>
</comment>
<evidence type="ECO:0000256" key="2">
    <source>
        <dbReference type="SAM" id="MobiDB-lite"/>
    </source>
</evidence>
<evidence type="ECO:0000313" key="4">
    <source>
        <dbReference type="Proteomes" id="UP001497525"/>
    </source>
</evidence>
<accession>A0AAV2TSB9</accession>
<feature type="region of interest" description="Disordered" evidence="2">
    <location>
        <begin position="324"/>
        <end position="451"/>
    </location>
</feature>
<reference evidence="3" key="1">
    <citation type="submission" date="2024-06" db="EMBL/GenBank/DDBJ databases">
        <authorList>
            <person name="Liu X."/>
            <person name="Lenzi L."/>
            <person name="Haldenby T S."/>
            <person name="Uol C."/>
        </authorList>
    </citation>
    <scope>NUCLEOTIDE SEQUENCE</scope>
</reference>
<feature type="compositionally biased region" description="Polar residues" evidence="2">
    <location>
        <begin position="324"/>
        <end position="353"/>
    </location>
</feature>
<proteinExistence type="inferred from homology"/>
<dbReference type="InterPro" id="IPR029058">
    <property type="entry name" value="AB_hydrolase_fold"/>
</dbReference>